<dbReference type="GO" id="GO:0000156">
    <property type="term" value="F:phosphorelay response regulator activity"/>
    <property type="evidence" value="ECO:0007669"/>
    <property type="project" value="TreeGrafter"/>
</dbReference>
<gene>
    <name evidence="8" type="ORF">SAMN05660420_02508</name>
</gene>
<keyword evidence="1 6" id="KW-0597">Phosphoprotein</keyword>
<evidence type="ECO:0000256" key="5">
    <source>
        <dbReference type="ARBA" id="ARBA00023163"/>
    </source>
</evidence>
<organism evidence="8 9">
    <name type="scientific">Desulfuromusa kysingii</name>
    <dbReference type="NCBI Taxonomy" id="37625"/>
    <lineage>
        <taxon>Bacteria</taxon>
        <taxon>Pseudomonadati</taxon>
        <taxon>Thermodesulfobacteriota</taxon>
        <taxon>Desulfuromonadia</taxon>
        <taxon>Desulfuromonadales</taxon>
        <taxon>Geopsychrobacteraceae</taxon>
        <taxon>Desulfuromusa</taxon>
    </lineage>
</organism>
<dbReference type="RefSeq" id="WP_092349059.1">
    <property type="nucleotide sequence ID" value="NZ_FNQN01000007.1"/>
</dbReference>
<protein>
    <recommendedName>
        <fullName evidence="7">Response regulatory domain-containing protein</fullName>
    </recommendedName>
</protein>
<keyword evidence="9" id="KW-1185">Reference proteome</keyword>
<dbReference type="EMBL" id="FNQN01000007">
    <property type="protein sequence ID" value="SEA57072.1"/>
    <property type="molecule type" value="Genomic_DNA"/>
</dbReference>
<dbReference type="SMART" id="SM00448">
    <property type="entry name" value="REC"/>
    <property type="match status" value="1"/>
</dbReference>
<sequence>MTGYRINIIDDDPTTYEILNIYLKSAGFRVQAAFDGRAGLDMMRNAPPDLALLDIQMPELNGFQLLETMRRDNSLRDIPVLFLTSLDRTNLKIKGLELGADDFIVKPFERAELFARIKAALRRSERYLQTENILKGNLADISLTELLQTLDIGKKIARIKLPEMHGEVVVDSGILVDARQGRFSGEAAMTRLLFLDRGSFIVDFSRVAEPDDDQAISIQHQVLNCLTQIDKAKNILAALPGENPMIDVFPPTLSDAGLTSLAELLPCALKDLLVMMPGDLVVNAEIFVKEFR</sequence>
<dbReference type="CDD" id="cd17574">
    <property type="entry name" value="REC_OmpR"/>
    <property type="match status" value="1"/>
</dbReference>
<dbReference type="PANTHER" id="PTHR48111:SF1">
    <property type="entry name" value="TWO-COMPONENT RESPONSE REGULATOR ORR33"/>
    <property type="match status" value="1"/>
</dbReference>
<evidence type="ECO:0000256" key="2">
    <source>
        <dbReference type="ARBA" id="ARBA00023012"/>
    </source>
</evidence>
<accession>A0A1H4CAE5</accession>
<dbReference type="PROSITE" id="PS50110">
    <property type="entry name" value="RESPONSE_REGULATORY"/>
    <property type="match status" value="1"/>
</dbReference>
<feature type="modified residue" description="4-aspartylphosphate" evidence="6">
    <location>
        <position position="54"/>
    </location>
</feature>
<dbReference type="Pfam" id="PF14332">
    <property type="entry name" value="DUF4388"/>
    <property type="match status" value="1"/>
</dbReference>
<evidence type="ECO:0000256" key="4">
    <source>
        <dbReference type="ARBA" id="ARBA00023125"/>
    </source>
</evidence>
<evidence type="ECO:0000256" key="1">
    <source>
        <dbReference type="ARBA" id="ARBA00022553"/>
    </source>
</evidence>
<proteinExistence type="predicted"/>
<dbReference type="GO" id="GO:0006355">
    <property type="term" value="P:regulation of DNA-templated transcription"/>
    <property type="evidence" value="ECO:0007669"/>
    <property type="project" value="TreeGrafter"/>
</dbReference>
<dbReference type="Gene3D" id="3.40.50.2300">
    <property type="match status" value="1"/>
</dbReference>
<dbReference type="STRING" id="37625.SAMN05660420_02508"/>
<evidence type="ECO:0000313" key="8">
    <source>
        <dbReference type="EMBL" id="SEA57072.1"/>
    </source>
</evidence>
<dbReference type="GO" id="GO:0005829">
    <property type="term" value="C:cytosol"/>
    <property type="evidence" value="ECO:0007669"/>
    <property type="project" value="TreeGrafter"/>
</dbReference>
<dbReference type="InterPro" id="IPR011006">
    <property type="entry name" value="CheY-like_superfamily"/>
</dbReference>
<dbReference type="GO" id="GO:0000976">
    <property type="term" value="F:transcription cis-regulatory region binding"/>
    <property type="evidence" value="ECO:0007669"/>
    <property type="project" value="TreeGrafter"/>
</dbReference>
<keyword evidence="5" id="KW-0804">Transcription</keyword>
<evidence type="ECO:0000256" key="3">
    <source>
        <dbReference type="ARBA" id="ARBA00023015"/>
    </source>
</evidence>
<dbReference type="InterPro" id="IPR001789">
    <property type="entry name" value="Sig_transdc_resp-reg_receiver"/>
</dbReference>
<dbReference type="Pfam" id="PF00072">
    <property type="entry name" value="Response_reg"/>
    <property type="match status" value="1"/>
</dbReference>
<dbReference type="Proteomes" id="UP000199409">
    <property type="component" value="Unassembled WGS sequence"/>
</dbReference>
<dbReference type="SUPFAM" id="SSF52172">
    <property type="entry name" value="CheY-like"/>
    <property type="match status" value="1"/>
</dbReference>
<name>A0A1H4CAE5_9BACT</name>
<dbReference type="InterPro" id="IPR039420">
    <property type="entry name" value="WalR-like"/>
</dbReference>
<evidence type="ECO:0000256" key="6">
    <source>
        <dbReference type="PROSITE-ProRule" id="PRU00169"/>
    </source>
</evidence>
<evidence type="ECO:0000259" key="7">
    <source>
        <dbReference type="PROSITE" id="PS50110"/>
    </source>
</evidence>
<dbReference type="OrthoDB" id="5504293at2"/>
<keyword evidence="2" id="KW-0902">Two-component regulatory system</keyword>
<dbReference type="PANTHER" id="PTHR48111">
    <property type="entry name" value="REGULATOR OF RPOS"/>
    <property type="match status" value="1"/>
</dbReference>
<dbReference type="AlphaFoldDB" id="A0A1H4CAE5"/>
<dbReference type="GO" id="GO:0032993">
    <property type="term" value="C:protein-DNA complex"/>
    <property type="evidence" value="ECO:0007669"/>
    <property type="project" value="TreeGrafter"/>
</dbReference>
<keyword evidence="3" id="KW-0805">Transcription regulation</keyword>
<keyword evidence="4" id="KW-0238">DNA-binding</keyword>
<reference evidence="8 9" key="1">
    <citation type="submission" date="2016-10" db="EMBL/GenBank/DDBJ databases">
        <authorList>
            <person name="de Groot N.N."/>
        </authorList>
    </citation>
    <scope>NUCLEOTIDE SEQUENCE [LARGE SCALE GENOMIC DNA]</scope>
    <source>
        <strain evidence="8 9">DSM 7343</strain>
    </source>
</reference>
<evidence type="ECO:0000313" key="9">
    <source>
        <dbReference type="Proteomes" id="UP000199409"/>
    </source>
</evidence>
<feature type="domain" description="Response regulatory" evidence="7">
    <location>
        <begin position="5"/>
        <end position="121"/>
    </location>
</feature>
<dbReference type="InterPro" id="IPR025497">
    <property type="entry name" value="PatA-like_N"/>
</dbReference>